<protein>
    <submittedName>
        <fullName evidence="1">Uncharacterized protein</fullName>
    </submittedName>
</protein>
<dbReference type="Gene3D" id="2.60.120.700">
    <property type="entry name" value="Peptidase G1"/>
    <property type="match status" value="1"/>
</dbReference>
<dbReference type="EMBL" id="HBHX01039199">
    <property type="protein sequence ID" value="CAE0121099.1"/>
    <property type="molecule type" value="Transcribed_RNA"/>
</dbReference>
<organism evidence="1">
    <name type="scientific">Haptolina ericina</name>
    <dbReference type="NCBI Taxonomy" id="156174"/>
    <lineage>
        <taxon>Eukaryota</taxon>
        <taxon>Haptista</taxon>
        <taxon>Haptophyta</taxon>
        <taxon>Prymnesiophyceae</taxon>
        <taxon>Prymnesiales</taxon>
        <taxon>Prymnesiaceae</taxon>
        <taxon>Haptolina</taxon>
    </lineage>
</organism>
<evidence type="ECO:0000313" key="1">
    <source>
        <dbReference type="EMBL" id="CAE0121099.1"/>
    </source>
</evidence>
<dbReference type="InterPro" id="IPR038656">
    <property type="entry name" value="Peptidase_G1_sf"/>
</dbReference>
<accession>A0A7S3F1E2</accession>
<gene>
    <name evidence="1" type="ORF">HERI1096_LOCUS21800</name>
</gene>
<proteinExistence type="predicted"/>
<sequence>MAYAVGALPSSVLRITRLEMTWQVGAAPARSYAFFSPWFGMDPLDNLNLIQPVNPWGGRSWSMYTEYYQWRPSHNSNSIQKPVLSGQTLKGSLVYDASSDSYELSQTVLETGVTSSQVVPCQNGKKFLVPYIVYEKVFPCRSYPPDGVVTFRNITMECETASAASVDCKNLVTWSAQYKDDNCNMRAHVDSSDQIRITWDTSAISKYDNHTAAELVDLNSKAGWAQKLIATRGVAVVEA</sequence>
<name>A0A7S3F1E2_9EUKA</name>
<reference evidence="1" key="1">
    <citation type="submission" date="2021-01" db="EMBL/GenBank/DDBJ databases">
        <authorList>
            <person name="Corre E."/>
            <person name="Pelletier E."/>
            <person name="Niang G."/>
            <person name="Scheremetjew M."/>
            <person name="Finn R."/>
            <person name="Kale V."/>
            <person name="Holt S."/>
            <person name="Cochrane G."/>
            <person name="Meng A."/>
            <person name="Brown T."/>
            <person name="Cohen L."/>
        </authorList>
    </citation>
    <scope>NUCLEOTIDE SEQUENCE</scope>
    <source>
        <strain evidence="1">CCMP281</strain>
    </source>
</reference>
<dbReference type="AlphaFoldDB" id="A0A7S3F1E2"/>